<evidence type="ECO:0000313" key="4">
    <source>
        <dbReference type="Proteomes" id="UP000602124"/>
    </source>
</evidence>
<reference evidence="3" key="1">
    <citation type="submission" date="2020-12" db="EMBL/GenBank/DDBJ databases">
        <title>Devosia sp. MSA67 isolated from Mo River.</title>
        <authorList>
            <person name="Ma F."/>
            <person name="Zi Z."/>
        </authorList>
    </citation>
    <scope>NUCLEOTIDE SEQUENCE</scope>
    <source>
        <strain evidence="3">MSA67</strain>
    </source>
</reference>
<dbReference type="Gene3D" id="2.40.128.580">
    <property type="entry name" value="GXWXG domain"/>
    <property type="match status" value="1"/>
</dbReference>
<dbReference type="Pfam" id="PF14231">
    <property type="entry name" value="GXWXG"/>
    <property type="match status" value="1"/>
</dbReference>
<gene>
    <name evidence="3" type="ORF">JEQ47_08185</name>
</gene>
<protein>
    <submittedName>
        <fullName evidence="3">DUF4334 domain-containing protein</fullName>
    </submittedName>
</protein>
<organism evidence="3 4">
    <name type="scientific">Devosia sediminis</name>
    <dbReference type="NCBI Taxonomy" id="2798801"/>
    <lineage>
        <taxon>Bacteria</taxon>
        <taxon>Pseudomonadati</taxon>
        <taxon>Pseudomonadota</taxon>
        <taxon>Alphaproteobacteria</taxon>
        <taxon>Hyphomicrobiales</taxon>
        <taxon>Devosiaceae</taxon>
        <taxon>Devosia</taxon>
    </lineage>
</organism>
<name>A0A934IXS9_9HYPH</name>
<dbReference type="AlphaFoldDB" id="A0A934IXS9"/>
<evidence type="ECO:0000259" key="1">
    <source>
        <dbReference type="Pfam" id="PF14231"/>
    </source>
</evidence>
<proteinExistence type="predicted"/>
<accession>A0A934IXS9</accession>
<sequence length="189" mass="20935">MANTMTSAQSGLAELEPGTDANTALEFFDGLKPTEIEDLIGNWRGTELPTGHRLDGLLAKAGWHGKRFDDSETVHPLVFERPDGSLFAIDPAWLPMSLLTSQVALAQRLARPGLVRLASAFARTTRPRARLRMTRFRDVVSATMIYDALPINDVFRTVDADTVVGAMDMRGYDVPYFFVLRREGARPLA</sequence>
<dbReference type="Pfam" id="PF14232">
    <property type="entry name" value="DUF4334"/>
    <property type="match status" value="1"/>
</dbReference>
<feature type="domain" description="DUF4334" evidence="2">
    <location>
        <begin position="127"/>
        <end position="182"/>
    </location>
</feature>
<feature type="domain" description="GXWXG" evidence="1">
    <location>
        <begin position="26"/>
        <end position="84"/>
    </location>
</feature>
<dbReference type="InterPro" id="IPR025951">
    <property type="entry name" value="GXWXG_dom"/>
</dbReference>
<dbReference type="EMBL" id="JAEKMH010000002">
    <property type="protein sequence ID" value="MBJ3784693.1"/>
    <property type="molecule type" value="Genomic_DNA"/>
</dbReference>
<dbReference type="InterPro" id="IPR025568">
    <property type="entry name" value="DUF4334"/>
</dbReference>
<dbReference type="RefSeq" id="WP_198875931.1">
    <property type="nucleotide sequence ID" value="NZ_JAEKMH010000002.1"/>
</dbReference>
<dbReference type="Proteomes" id="UP000602124">
    <property type="component" value="Unassembled WGS sequence"/>
</dbReference>
<evidence type="ECO:0000259" key="2">
    <source>
        <dbReference type="Pfam" id="PF14232"/>
    </source>
</evidence>
<evidence type="ECO:0000313" key="3">
    <source>
        <dbReference type="EMBL" id="MBJ3784693.1"/>
    </source>
</evidence>
<keyword evidence="4" id="KW-1185">Reference proteome</keyword>
<comment type="caution">
    <text evidence="3">The sequence shown here is derived from an EMBL/GenBank/DDBJ whole genome shotgun (WGS) entry which is preliminary data.</text>
</comment>